<reference evidence="2" key="1">
    <citation type="submission" date="2020-01" db="EMBL/GenBank/DDBJ databases">
        <authorList>
            <person name="Richard D."/>
        </authorList>
    </citation>
    <scope>NUCLEOTIDE SEQUENCE</scope>
    <source>
        <strain evidence="2">JP541</strain>
    </source>
</reference>
<dbReference type="EMBL" id="JAABFR010000601">
    <property type="protein sequence ID" value="MBD4336206.1"/>
    <property type="molecule type" value="Genomic_DNA"/>
</dbReference>
<proteinExistence type="predicted"/>
<evidence type="ECO:0000313" key="3">
    <source>
        <dbReference type="Proteomes" id="UP000653002"/>
    </source>
</evidence>
<feature type="transmembrane region" description="Helical" evidence="1">
    <location>
        <begin position="112"/>
        <end position="132"/>
    </location>
</feature>
<feature type="transmembrane region" description="Helical" evidence="1">
    <location>
        <begin position="50"/>
        <end position="75"/>
    </location>
</feature>
<comment type="caution">
    <text evidence="2">The sequence shown here is derived from an EMBL/GenBank/DDBJ whole genome shotgun (WGS) entry which is preliminary data.</text>
</comment>
<keyword evidence="1" id="KW-0812">Transmembrane</keyword>
<keyword evidence="1" id="KW-0472">Membrane</keyword>
<dbReference type="OMA" id="RIENYHK"/>
<evidence type="ECO:0008006" key="4">
    <source>
        <dbReference type="Google" id="ProtNLM"/>
    </source>
</evidence>
<dbReference type="AlphaFoldDB" id="A0A7U2L962"/>
<evidence type="ECO:0000313" key="2">
    <source>
        <dbReference type="EMBL" id="MBD4336206.1"/>
    </source>
</evidence>
<name>A0A7U2L962_XANCI</name>
<dbReference type="Proteomes" id="UP000653002">
    <property type="component" value="Unassembled WGS sequence"/>
</dbReference>
<keyword evidence="1" id="KW-1133">Transmembrane helix</keyword>
<organism evidence="2 3">
    <name type="scientific">Xanthomonas citri pv. citri</name>
    <dbReference type="NCBI Taxonomy" id="611301"/>
    <lineage>
        <taxon>Bacteria</taxon>
        <taxon>Pseudomonadati</taxon>
        <taxon>Pseudomonadota</taxon>
        <taxon>Gammaproteobacteria</taxon>
        <taxon>Lysobacterales</taxon>
        <taxon>Lysobacteraceae</taxon>
        <taxon>Xanthomonas</taxon>
    </lineage>
</organism>
<evidence type="ECO:0000256" key="1">
    <source>
        <dbReference type="SAM" id="Phobius"/>
    </source>
</evidence>
<feature type="transmembrane region" description="Helical" evidence="1">
    <location>
        <begin position="138"/>
        <end position="157"/>
    </location>
</feature>
<accession>A0A7U2L962</accession>
<sequence length="198" mass="21322">MTPQDKHMPFIDAMHMYFRGEKIEAIYFIAVTGLLLVIFGVAALKAERGGYAWSVAIPSILFGIVLVGVGAGVGLRTDKQVAAIESGLQESPSMLVQKELPRMQKVNANFRMTYYVLGLVAALGLILHYVAGPEWGRGLGSTLVLLGAIGLLIDGFAERRAVPYTAALVRLDAEHRHADRAVVMPVPNPAASGRSSKH</sequence>
<protein>
    <recommendedName>
        <fullName evidence="4">Transmembrane protein</fullName>
    </recommendedName>
</protein>
<dbReference type="RefSeq" id="WP_005914135.1">
    <property type="nucleotide sequence ID" value="NZ_CP020889.1"/>
</dbReference>
<feature type="transmembrane region" description="Helical" evidence="1">
    <location>
        <begin position="25"/>
        <end position="44"/>
    </location>
</feature>
<gene>
    <name evidence="2" type="ORF">GUH15_09110</name>
</gene>